<organism evidence="12 13">
    <name type="scientific">Aureococcus anophagefferens</name>
    <name type="common">Harmful bloom alga</name>
    <dbReference type="NCBI Taxonomy" id="44056"/>
    <lineage>
        <taxon>Eukaryota</taxon>
        <taxon>Sar</taxon>
        <taxon>Stramenopiles</taxon>
        <taxon>Ochrophyta</taxon>
        <taxon>Pelagophyceae</taxon>
        <taxon>Pelagomonadales</taxon>
        <taxon>Pelagomonadaceae</taxon>
        <taxon>Aureococcus</taxon>
    </lineage>
</organism>
<reference evidence="12 13" key="1">
    <citation type="submission" date="2024-03" db="EMBL/GenBank/DDBJ databases">
        <title>Aureococcus anophagefferens CCMP1851 and Kratosvirus quantuckense: Draft genome of a second virus-susceptible host strain in the model system.</title>
        <authorList>
            <person name="Chase E."/>
            <person name="Truchon A.R."/>
            <person name="Schepens W."/>
            <person name="Wilhelm S.W."/>
        </authorList>
    </citation>
    <scope>NUCLEOTIDE SEQUENCE [LARGE SCALE GENOMIC DNA]</scope>
    <source>
        <strain evidence="12 13">CCMP1851</strain>
    </source>
</reference>
<evidence type="ECO:0000256" key="7">
    <source>
        <dbReference type="PROSITE-ProRule" id="PRU00221"/>
    </source>
</evidence>
<evidence type="ECO:0000259" key="9">
    <source>
        <dbReference type="Pfam" id="PF15911"/>
    </source>
</evidence>
<dbReference type="Gene3D" id="2.130.10.10">
    <property type="entry name" value="YVTN repeat-like/Quinoprotein amine dehydrogenase"/>
    <property type="match status" value="2"/>
</dbReference>
<feature type="domain" description="WDR19 WD40 repeat" evidence="9">
    <location>
        <begin position="373"/>
        <end position="675"/>
    </location>
</feature>
<feature type="region of interest" description="Disordered" evidence="8">
    <location>
        <begin position="851"/>
        <end position="876"/>
    </location>
</feature>
<sequence>MRQLFKLTSSDGRGETKAPAVFSWEPKGNFLATGGGSGVVHVWDRHGEHCYEISLTTTSPVSALEWDKDGDCLAILQEGQGLIPIWDMQYREVTRLDTALKDPSYMKWSRSGPQLVIGTAKGNVMVYNRHSRKKVNVLGKHPRRISCGAWLCAWSKDNRLALGSDDCTLTLSNEQGDTMEQTELKHAPREMVFATQKTNGNARDGAATPESHLSINMGGQSLLLYDLNDPDNPLELAFQQRYGSIVAHQWFGDGFMMLGFSEGFLVVISTHISEIGEELFSGRFHHKALYDIAYSPTLKYAAVAGDTGVKLVEMTHFKDLKRESIGLDATDGSIEKIEWSPDGHILTAATEGGGVHAFLARMPIVHNAHGTTVAYLSSLREITVIAAPPPPAATGPGGASSPPPDQPRPVVFPVGLEPSFVAVGPTHVAVGMNNVVMYYAYVDPKRPKVNEQEYLGKVDKICLNGAHAAVLSGTRVTLHEIEAQAGAGTQRKTFPVREDEHFVCATAIALTRDFLIYGTQAGTVEFFAVHPDEWTMLPGVELRHAHAVASLHPNAAGTRVVVVDAQHQGFIYNPVSAELTSIPSFPPSVQCVMWDARDRNVLLVADGKELHTYVYAHTTIKGPMAAKLGPVDISADGEVTMIQKATPVQQGLYPICSREGTITCQVATGSITSITCPQYEHKEAGAPHQLVFCQNLALLRLKDAWNAALALKNRAYWLALSGKAMEIMDIDLAIRVYRQLGDAGMVMGLERIAHLEDKNLLAGHVLLLFSNYNAAQDLFLSSSKPSCALEMRRDLLHWDQALKLAHTLDPSQVPYISVAYAQQLEFKGEYETALRMFEAALRACDDRGDVGESKDGFGDGPPPTAAPGGALPASSASTRPVCLAGVARCTLRMGDLRRGIQYVKESSDKGLCRDCAAILEGMNQHSEAASLFELAEHFEKAAAIYIRKLNFTQAAAIMHKVALPKLHAQYAKACEAAGKLGDAVKAYEVAHDMDSVVRLYLGNLNQPERAFEIVRKTESSDGAQLVARFCQQQGDFRGAIEFLLMAKRSDEAFNLSKLHSQMDVYTAVLGDAIAPDDALSVAQHYEAVHELGLAGQFYALCGQYPRALKLFIQCGEKEVHRAIEIVGKARSDSLTHTLIDFLMGEPDGVPKDPNYIYRLYLALGNFPQAAKTAVIIARQEQDLGSYKAAHAILYETTIQLEAQEVHVPQNLRKPFILLHSYLLVKKLIKAGDHDAAARMLLRVAKSISKFPSHGAPILTSTVIECQRAGLKASAHEYATQLMRPELRGKIDPKFKRKIEQMIRRPNLEEEPELLSPCPISGVMIPRTELECPTTKEEIPMCVVTGRHMEKDDWCVCPNSKMPALHSEYAKYIKAEMKAARDQAMKNEAKGAPEKGQLDVLDPVTSQPISLDKLTLLKKDEVEKFLENWAK</sequence>
<dbReference type="InterPro" id="IPR039468">
    <property type="entry name" value="WDR19_WD40_rpt"/>
</dbReference>
<evidence type="ECO:0000313" key="12">
    <source>
        <dbReference type="EMBL" id="KAK7240020.1"/>
    </source>
</evidence>
<feature type="repeat" description="WD" evidence="7">
    <location>
        <begin position="22"/>
        <end position="44"/>
    </location>
</feature>
<keyword evidence="13" id="KW-1185">Reference proteome</keyword>
<protein>
    <submittedName>
        <fullName evidence="12">Anaphase-promoting complex subunit</fullName>
    </submittedName>
</protein>
<gene>
    <name evidence="12" type="primary">FAP66</name>
    <name evidence="12" type="ORF">SO694_00119025</name>
</gene>
<evidence type="ECO:0000256" key="1">
    <source>
        <dbReference type="ARBA" id="ARBA00004138"/>
    </source>
</evidence>
<dbReference type="Pfam" id="PF24762">
    <property type="entry name" value="TPR_IF140-IFT172"/>
    <property type="match status" value="1"/>
</dbReference>
<dbReference type="InterPro" id="IPR057855">
    <property type="entry name" value="Beta-prop_WDR19_1st"/>
</dbReference>
<proteinExistence type="predicted"/>
<dbReference type="InterPro" id="IPR015943">
    <property type="entry name" value="WD40/YVTN_repeat-like_dom_sf"/>
</dbReference>
<dbReference type="PROSITE" id="PS50082">
    <property type="entry name" value="WD_REPEATS_2"/>
    <property type="match status" value="1"/>
</dbReference>
<dbReference type="InterPro" id="IPR056168">
    <property type="entry name" value="TPR_IF140/IFT172/WDR19"/>
</dbReference>
<evidence type="ECO:0000256" key="3">
    <source>
        <dbReference type="ARBA" id="ARBA00022737"/>
    </source>
</evidence>
<evidence type="ECO:0000259" key="10">
    <source>
        <dbReference type="Pfam" id="PF23389"/>
    </source>
</evidence>
<evidence type="ECO:0000256" key="8">
    <source>
        <dbReference type="SAM" id="MobiDB-lite"/>
    </source>
</evidence>
<dbReference type="InterPro" id="IPR001680">
    <property type="entry name" value="WD40_rpt"/>
</dbReference>
<keyword evidence="5" id="KW-0969">Cilium</keyword>
<dbReference type="SMART" id="SM00320">
    <property type="entry name" value="WD40"/>
    <property type="match status" value="5"/>
</dbReference>
<comment type="subcellular location">
    <subcellularLocation>
        <location evidence="1">Cell projection</location>
        <location evidence="1">Cilium</location>
    </subcellularLocation>
</comment>
<evidence type="ECO:0000313" key="13">
    <source>
        <dbReference type="Proteomes" id="UP001363151"/>
    </source>
</evidence>
<name>A0ABR1FW75_AURAN</name>
<feature type="domain" description="IF140/IFT172/WDR19 TPR" evidence="11">
    <location>
        <begin position="917"/>
        <end position="1123"/>
    </location>
</feature>
<feature type="compositionally biased region" description="Low complexity" evidence="8">
    <location>
        <begin position="866"/>
        <end position="876"/>
    </location>
</feature>
<dbReference type="PANTHER" id="PTHR14920">
    <property type="entry name" value="OSMOTIC AVOIDANCE ABNORMAL PROTEIN 1/WD REPEAT MEMBRANE PROTEIN"/>
    <property type="match status" value="1"/>
</dbReference>
<dbReference type="SUPFAM" id="SSF50978">
    <property type="entry name" value="WD40 repeat-like"/>
    <property type="match status" value="1"/>
</dbReference>
<dbReference type="Pfam" id="PF15911">
    <property type="entry name" value="Beta-prop_WDR19_2nd"/>
    <property type="match status" value="1"/>
</dbReference>
<evidence type="ECO:0000256" key="2">
    <source>
        <dbReference type="ARBA" id="ARBA00022574"/>
    </source>
</evidence>
<accession>A0ABR1FW75</accession>
<evidence type="ECO:0000256" key="5">
    <source>
        <dbReference type="ARBA" id="ARBA00023069"/>
    </source>
</evidence>
<evidence type="ECO:0000256" key="4">
    <source>
        <dbReference type="ARBA" id="ARBA00022803"/>
    </source>
</evidence>
<dbReference type="Gene3D" id="1.25.40.470">
    <property type="match status" value="2"/>
</dbReference>
<dbReference type="EMBL" id="JBBJCI010000218">
    <property type="protein sequence ID" value="KAK7240020.1"/>
    <property type="molecule type" value="Genomic_DNA"/>
</dbReference>
<feature type="domain" description="WDR19 first beta-propeller" evidence="10">
    <location>
        <begin position="21"/>
        <end position="353"/>
    </location>
</feature>
<dbReference type="Proteomes" id="UP001363151">
    <property type="component" value="Unassembled WGS sequence"/>
</dbReference>
<dbReference type="Pfam" id="PF23389">
    <property type="entry name" value="Beta-prop_WDR19_1st"/>
    <property type="match status" value="1"/>
</dbReference>
<comment type="caution">
    <text evidence="12">The sequence shown here is derived from an EMBL/GenBank/DDBJ whole genome shotgun (WGS) entry which is preliminary data.</text>
</comment>
<dbReference type="InterPro" id="IPR040379">
    <property type="entry name" value="WDR19/dyf-2"/>
</dbReference>
<evidence type="ECO:0000259" key="11">
    <source>
        <dbReference type="Pfam" id="PF24762"/>
    </source>
</evidence>
<dbReference type="InterPro" id="IPR036322">
    <property type="entry name" value="WD40_repeat_dom_sf"/>
</dbReference>
<dbReference type="SUPFAM" id="SSF75011">
    <property type="entry name" value="3-carboxy-cis,cis-mucoante lactonizing enzyme"/>
    <property type="match status" value="1"/>
</dbReference>
<dbReference type="PANTHER" id="PTHR14920:SF0">
    <property type="entry name" value="WD REPEAT DOMAIN 19"/>
    <property type="match status" value="1"/>
</dbReference>
<keyword evidence="2 7" id="KW-0853">WD repeat</keyword>
<keyword evidence="4" id="KW-0802">TPR repeat</keyword>
<keyword evidence="6" id="KW-0966">Cell projection</keyword>
<evidence type="ECO:0000256" key="6">
    <source>
        <dbReference type="ARBA" id="ARBA00023273"/>
    </source>
</evidence>
<keyword evidence="3" id="KW-0677">Repeat</keyword>